<keyword evidence="5" id="KW-0732">Signal</keyword>
<evidence type="ECO:0000313" key="7">
    <source>
        <dbReference type="Proteomes" id="UP000515129"/>
    </source>
</evidence>
<feature type="domain" description="SRCR" evidence="6">
    <location>
        <begin position="561"/>
        <end position="659"/>
    </location>
</feature>
<feature type="domain" description="SRCR" evidence="6">
    <location>
        <begin position="664"/>
        <end position="761"/>
    </location>
</feature>
<feature type="disulfide bond" evidence="2">
    <location>
        <begin position="311"/>
        <end position="375"/>
    </location>
</feature>
<feature type="disulfide bond" evidence="2">
    <location>
        <begin position="1015"/>
        <end position="1025"/>
    </location>
</feature>
<dbReference type="SUPFAM" id="SSF56487">
    <property type="entry name" value="SRCR-like"/>
    <property type="match status" value="8"/>
</dbReference>
<feature type="compositionally biased region" description="Acidic residues" evidence="3">
    <location>
        <begin position="1138"/>
        <end position="1148"/>
    </location>
</feature>
<feature type="disulfide bond" evidence="2">
    <location>
        <begin position="92"/>
        <end position="102"/>
    </location>
</feature>
<feature type="domain" description="SRCR" evidence="6">
    <location>
        <begin position="766"/>
        <end position="860"/>
    </location>
</feature>
<evidence type="ECO:0000256" key="1">
    <source>
        <dbReference type="ARBA" id="ARBA00023157"/>
    </source>
</evidence>
<dbReference type="PROSITE" id="PS50287">
    <property type="entry name" value="SRCR_2"/>
    <property type="match status" value="9"/>
</dbReference>
<evidence type="ECO:0000256" key="5">
    <source>
        <dbReference type="SAM" id="SignalP"/>
    </source>
</evidence>
<evidence type="ECO:0000313" key="8">
    <source>
        <dbReference type="RefSeq" id="XP_026124890.1"/>
    </source>
</evidence>
<dbReference type="SMART" id="SM00202">
    <property type="entry name" value="SR"/>
    <property type="match status" value="6"/>
</dbReference>
<evidence type="ECO:0000256" key="3">
    <source>
        <dbReference type="SAM" id="MobiDB-lite"/>
    </source>
</evidence>
<dbReference type="KEGG" id="caua:113106994"/>
<reference evidence="8" key="1">
    <citation type="submission" date="2025-08" db="UniProtKB">
        <authorList>
            <consortium name="RefSeq"/>
        </authorList>
    </citation>
    <scope>IDENTIFICATION</scope>
    <source>
        <strain evidence="8">Wakin</strain>
        <tissue evidence="8">Muscle</tissue>
    </source>
</reference>
<evidence type="ECO:0000256" key="4">
    <source>
        <dbReference type="SAM" id="Phobius"/>
    </source>
</evidence>
<feature type="signal peptide" evidence="5">
    <location>
        <begin position="1"/>
        <end position="15"/>
    </location>
</feature>
<evidence type="ECO:0000259" key="6">
    <source>
        <dbReference type="PROSITE" id="PS50287"/>
    </source>
</evidence>
<dbReference type="GO" id="GO:0004252">
    <property type="term" value="F:serine-type endopeptidase activity"/>
    <property type="evidence" value="ECO:0007669"/>
    <property type="project" value="TreeGrafter"/>
</dbReference>
<sequence>MWFLLLYFQISAIQGLNVALRGSDSPCKGRLEVYHGVKKQWGLVCHYGWSKENGEVVCKSIGCGNHTRSDVDMTLYKEPPLPQQYWMDQVKCTSEEESLWKCPYVDINKKEKCDENSFVAVECSGEVKLSLNLNGQRDVCAGVVEFSTANGIIGVCNDNWANKTCQELGCGDVHYSPKPGMFKGQQSKRNVLLKCVGDEKFSWQCMERSDCRERASVICSNHRRFSLRDGSDACSGLVEEKTVKQKSWNPVQPANVKPEVICPQLNCGSTGNFTKGTNILTCSDRVKLQNFTADCFGDVSIAVNGINYEVCYSEQDSIQSRKKMGAMVCRELGCGEMLRVKKGSFTSNGFLSNVDCQGDERSLWHCLAIHEKQTCTGTNVICSGSLDVRLSDGLGRCSGRVEVKWEGSWRPISSKRNTMNSDVVCKHLNCGASSEINRQLFTEGEKTLQWLWDVQCKSSSAKLHECFENTVLRTPSLEEKNKEIICQKEELKFFEGDSPCKGKVRIKQFDDKTASNLPATPEEENKKKANDACKAMQCGTLLSFEQEQKDAKVTCSGTKTLALENSLGEKCWGMVKVCGDDQCGGVCSNNWRTEEDSKMICGNLGCGNPIQAKLPLQINNLPATYSSVYCSENVQNMIMCNFIPNKNPTCKPLAHVICTDSIKARLEDPRDKCAGKASLFYAGKWTPICKDSLNTNLKNLICKELSCGDSINDQHDWISQEESKSRGLSGIKCLDNANSVSKCDLKEVSEKECIDGYLKCSAWKRLLLYNKEGECSGPVYGLRDRKTPTPVSISGWGNEEGQKLCEYLQCGNFTSSIPKDTDTNEWWNKTYKCSGKKNIWECESNDQPVQNQQQLNIQCNHKPPKMMLSKNCTGEVLIDEEHVCASRWDDGMSNKLCDSLNCGKELYSWTTESREKNTWHFSCTGIETSVWQCGSRKDSCKNILSVACKDSVEFNSTEKCGGKLVIKYQGRWEYVCGKLTPNDNKKFCDVLKCNDRQELLEGQIIEKEIKVKINCPETHYNIFQCMHHLNNDKCSHGPAEIKCEGYIPKTADNTPKGGNSSVGLILGLSGAVLGLLILFLMWRNRKRLLLALRYYRSKKGKDVSPDVNEMDKMDTGDKGFSEEKASFLDDDYEDVDSLMDKSGEEDEDDRKRDSSGTEYDDIEGQANGISPSQTHHDEDLDIPLLPKRPENILDQDTYEVETEKQQDYDDVMSVEATANENAGMTGTQAHVDVDVDEGADSDLDAGLFANADADMLTTEVEVHAQGE</sequence>
<dbReference type="PANTHER" id="PTHR48071">
    <property type="entry name" value="SRCR DOMAIN-CONTAINING PROTEIN"/>
    <property type="match status" value="1"/>
</dbReference>
<feature type="disulfide bond" evidence="2">
    <location>
        <begin position="425"/>
        <end position="486"/>
    </location>
</feature>
<dbReference type="PANTHER" id="PTHR48071:SF25">
    <property type="entry name" value="SCAVENGER RECEPTOR CYSTEINE-RICH TYPE 1 PROTEIN M160-LIKE ISOFORM X1"/>
    <property type="match status" value="1"/>
</dbReference>
<keyword evidence="4" id="KW-0812">Transmembrane</keyword>
<dbReference type="OrthoDB" id="8934573at2759"/>
<feature type="disulfide bond" evidence="2">
    <location>
        <begin position="356"/>
        <end position="366"/>
    </location>
</feature>
<feature type="disulfide bond" evidence="2">
    <location>
        <begin position="630"/>
        <end position="640"/>
    </location>
</feature>
<feature type="region of interest" description="Disordered" evidence="3">
    <location>
        <begin position="1138"/>
        <end position="1194"/>
    </location>
</feature>
<comment type="caution">
    <text evidence="2">Lacks conserved residue(s) required for the propagation of feature annotation.</text>
</comment>
<dbReference type="InterPro" id="IPR036772">
    <property type="entry name" value="SRCR-like_dom_sf"/>
</dbReference>
<feature type="domain" description="SRCR" evidence="6">
    <location>
        <begin position="883"/>
        <end position="949"/>
    </location>
</feature>
<keyword evidence="4" id="KW-0472">Membrane</keyword>
<dbReference type="Gene3D" id="3.10.250.10">
    <property type="entry name" value="SRCR-like domain"/>
    <property type="match status" value="9"/>
</dbReference>
<feature type="disulfide bond" evidence="2">
    <location>
        <begin position="923"/>
        <end position="933"/>
    </location>
</feature>
<feature type="domain" description="SRCR" evidence="6">
    <location>
        <begin position="18"/>
        <end position="124"/>
    </location>
</feature>
<feature type="disulfide bond" evidence="2">
    <location>
        <begin position="689"/>
        <end position="753"/>
    </location>
</feature>
<dbReference type="FunFam" id="3.10.250.10:FF:000045">
    <property type="entry name" value="neurotrypsin-like isoform X1"/>
    <property type="match status" value="1"/>
</dbReference>
<feature type="domain" description="SRCR" evidence="6">
    <location>
        <begin position="951"/>
        <end position="1044"/>
    </location>
</feature>
<feature type="domain" description="SRCR" evidence="6">
    <location>
        <begin position="388"/>
        <end position="487"/>
    </location>
</feature>
<keyword evidence="1 2" id="KW-1015">Disulfide bond</keyword>
<feature type="disulfide bond" evidence="2">
    <location>
        <begin position="195"/>
        <end position="205"/>
    </location>
</feature>
<feature type="domain" description="SRCR" evidence="6">
    <location>
        <begin position="131"/>
        <end position="235"/>
    </location>
</feature>
<dbReference type="GO" id="GO:0005886">
    <property type="term" value="C:plasma membrane"/>
    <property type="evidence" value="ECO:0007669"/>
    <property type="project" value="TreeGrafter"/>
</dbReference>
<evidence type="ECO:0000256" key="2">
    <source>
        <dbReference type="PROSITE-ProRule" id="PRU00196"/>
    </source>
</evidence>
<feature type="domain" description="SRCR" evidence="6">
    <location>
        <begin position="286"/>
        <end position="383"/>
    </location>
</feature>
<name>A0A6P6PXS0_CARAU</name>
<dbReference type="Pfam" id="PF00530">
    <property type="entry name" value="SRCR"/>
    <property type="match status" value="6"/>
</dbReference>
<feature type="transmembrane region" description="Helical" evidence="4">
    <location>
        <begin position="1062"/>
        <end position="1082"/>
    </location>
</feature>
<dbReference type="RefSeq" id="XP_026124890.1">
    <property type="nucleotide sequence ID" value="XM_026269105.1"/>
</dbReference>
<dbReference type="GeneID" id="113106994"/>
<protein>
    <submittedName>
        <fullName evidence="8">Scavenger receptor cysteine-rich type 1 protein M130-like</fullName>
    </submittedName>
</protein>
<feature type="disulfide bond" evidence="2">
    <location>
        <begin position="456"/>
        <end position="466"/>
    </location>
</feature>
<accession>A0A6P6PXS0</accession>
<feature type="region of interest" description="Disordered" evidence="3">
    <location>
        <begin position="1101"/>
        <end position="1126"/>
    </location>
</feature>
<dbReference type="InterPro" id="IPR001190">
    <property type="entry name" value="SRCR"/>
</dbReference>
<dbReference type="PRINTS" id="PR00258">
    <property type="entry name" value="SPERACTRCPTR"/>
</dbReference>
<feature type="disulfide bond" evidence="2">
    <location>
        <begin position="733"/>
        <end position="743"/>
    </location>
</feature>
<organism evidence="7 8">
    <name type="scientific">Carassius auratus</name>
    <name type="common">Goldfish</name>
    <dbReference type="NCBI Taxonomy" id="7957"/>
    <lineage>
        <taxon>Eukaryota</taxon>
        <taxon>Metazoa</taxon>
        <taxon>Chordata</taxon>
        <taxon>Craniata</taxon>
        <taxon>Vertebrata</taxon>
        <taxon>Euteleostomi</taxon>
        <taxon>Actinopterygii</taxon>
        <taxon>Neopterygii</taxon>
        <taxon>Teleostei</taxon>
        <taxon>Ostariophysi</taxon>
        <taxon>Cypriniformes</taxon>
        <taxon>Cyprinidae</taxon>
        <taxon>Cyprininae</taxon>
        <taxon>Carassius</taxon>
    </lineage>
</organism>
<dbReference type="AlphaFoldDB" id="A0A6P6PXS0"/>
<gene>
    <name evidence="8" type="primary">LOC113106994</name>
</gene>
<dbReference type="GO" id="GO:0031638">
    <property type="term" value="P:zymogen activation"/>
    <property type="evidence" value="ECO:0007669"/>
    <property type="project" value="TreeGrafter"/>
</dbReference>
<keyword evidence="7" id="KW-1185">Reference proteome</keyword>
<keyword evidence="4" id="KW-1133">Transmembrane helix</keyword>
<feature type="chain" id="PRO_5027937855" evidence="5">
    <location>
        <begin position="16"/>
        <end position="1267"/>
    </location>
</feature>
<proteinExistence type="predicted"/>
<dbReference type="Proteomes" id="UP000515129">
    <property type="component" value="Chromosome 8"/>
</dbReference>